<dbReference type="Gene3D" id="3.40.50.1000">
    <property type="entry name" value="HAD superfamily/HAD-like"/>
    <property type="match status" value="1"/>
</dbReference>
<dbReference type="EMBL" id="BAAAWD010000014">
    <property type="protein sequence ID" value="GAA3020169.1"/>
    <property type="molecule type" value="Genomic_DNA"/>
</dbReference>
<gene>
    <name evidence="1" type="ORF">GCM10017559_50670</name>
</gene>
<proteinExistence type="predicted"/>
<dbReference type="Pfam" id="PF13419">
    <property type="entry name" value="HAD_2"/>
    <property type="match status" value="1"/>
</dbReference>
<dbReference type="PANTHER" id="PTHR43434">
    <property type="entry name" value="PHOSPHOGLYCOLATE PHOSPHATASE"/>
    <property type="match status" value="1"/>
</dbReference>
<keyword evidence="2" id="KW-1185">Reference proteome</keyword>
<dbReference type="Gene3D" id="1.10.150.240">
    <property type="entry name" value="Putative phosphatase, domain 2"/>
    <property type="match status" value="1"/>
</dbReference>
<comment type="caution">
    <text evidence="1">The sequence shown here is derived from an EMBL/GenBank/DDBJ whole genome shotgun (WGS) entry which is preliminary data.</text>
</comment>
<accession>A0ABN3Y5T1</accession>
<dbReference type="InterPro" id="IPR041492">
    <property type="entry name" value="HAD_2"/>
</dbReference>
<dbReference type="Proteomes" id="UP001499930">
    <property type="component" value="Unassembled WGS sequence"/>
</dbReference>
<protein>
    <submittedName>
        <fullName evidence="1">Haloacid dehalogenase-like hydrolase</fullName>
    </submittedName>
</protein>
<reference evidence="1 2" key="1">
    <citation type="journal article" date="2019" name="Int. J. Syst. Evol. Microbiol.">
        <title>The Global Catalogue of Microorganisms (GCM) 10K type strain sequencing project: providing services to taxonomists for standard genome sequencing and annotation.</title>
        <authorList>
            <consortium name="The Broad Institute Genomics Platform"/>
            <consortium name="The Broad Institute Genome Sequencing Center for Infectious Disease"/>
            <person name="Wu L."/>
            <person name="Ma J."/>
        </authorList>
    </citation>
    <scope>NUCLEOTIDE SEQUENCE [LARGE SCALE GENOMIC DNA]</scope>
    <source>
        <strain evidence="1 2">JCM 3106</strain>
    </source>
</reference>
<evidence type="ECO:0000313" key="2">
    <source>
        <dbReference type="Proteomes" id="UP001499930"/>
    </source>
</evidence>
<evidence type="ECO:0000313" key="1">
    <source>
        <dbReference type="EMBL" id="GAA3020169.1"/>
    </source>
</evidence>
<dbReference type="SUPFAM" id="SSF56784">
    <property type="entry name" value="HAD-like"/>
    <property type="match status" value="1"/>
</dbReference>
<name>A0ABN3Y5T1_9ACTN</name>
<dbReference type="InterPro" id="IPR023214">
    <property type="entry name" value="HAD_sf"/>
</dbReference>
<organism evidence="1 2">
    <name type="scientific">Streptosporangium longisporum</name>
    <dbReference type="NCBI Taxonomy" id="46187"/>
    <lineage>
        <taxon>Bacteria</taxon>
        <taxon>Bacillati</taxon>
        <taxon>Actinomycetota</taxon>
        <taxon>Actinomycetes</taxon>
        <taxon>Streptosporangiales</taxon>
        <taxon>Streptosporangiaceae</taxon>
        <taxon>Streptosporangium</taxon>
    </lineage>
</organism>
<dbReference type="InterPro" id="IPR050155">
    <property type="entry name" value="HAD-like_hydrolase_sf"/>
</dbReference>
<sequence length="237" mass="25243">MTLVLWDIDHTLIDAGGVTADTYDHALHAVTGRRMEHAVEVAGRTERAIVTEILQAHRVEVSDRLLDSFYVALAEAFVVREAVMRERGRALAGVREVLTALGERPDVVQSVLTGNTEPVSVGKLTVFGLESFVDFEVGAYGTDHEDRAALVALAQERAAGKYGRSFGARDTVLVGDTPNDVRAGHEGGARVIAVATGFNDAAVLDAAGPELVLEDLTDTEAVVRAVLAVTDRAAGER</sequence>
<dbReference type="InterPro" id="IPR036412">
    <property type="entry name" value="HAD-like_sf"/>
</dbReference>
<dbReference type="PANTHER" id="PTHR43434:SF1">
    <property type="entry name" value="PHOSPHOGLYCOLATE PHOSPHATASE"/>
    <property type="match status" value="1"/>
</dbReference>
<dbReference type="InterPro" id="IPR023198">
    <property type="entry name" value="PGP-like_dom2"/>
</dbReference>